<reference evidence="2 3" key="1">
    <citation type="journal article" date="2016" name="Nat. Commun.">
        <title>Thousands of microbial genomes shed light on interconnected biogeochemical processes in an aquifer system.</title>
        <authorList>
            <person name="Anantharaman K."/>
            <person name="Brown C.T."/>
            <person name="Hug L.A."/>
            <person name="Sharon I."/>
            <person name="Castelle C.J."/>
            <person name="Probst A.J."/>
            <person name="Thomas B.C."/>
            <person name="Singh A."/>
            <person name="Wilkins M.J."/>
            <person name="Karaoz U."/>
            <person name="Brodie E.L."/>
            <person name="Williams K.H."/>
            <person name="Hubbard S.S."/>
            <person name="Banfield J.F."/>
        </authorList>
    </citation>
    <scope>NUCLEOTIDE SEQUENCE [LARGE SCALE GENOMIC DNA]</scope>
</reference>
<dbReference type="EMBL" id="MHIY01000026">
    <property type="protein sequence ID" value="OGY59337.1"/>
    <property type="molecule type" value="Genomic_DNA"/>
</dbReference>
<sequence length="110" mass="11944">MHIIKNPFLVFSVCFSVLMLILAVFIGVSAFEGQAGKLIINFDGRGLPVLGEAVSIFSLFGILAAMIAINSVLVFQIYNRERFLSYVLSATTIIVSLLILIATSMVVSMN</sequence>
<feature type="transmembrane region" description="Helical" evidence="1">
    <location>
        <begin position="87"/>
        <end position="107"/>
    </location>
</feature>
<dbReference type="AlphaFoldDB" id="A0A1G1Z6P0"/>
<organism evidence="2 3">
    <name type="scientific">Candidatus Colwellbacteria bacterium RIFCSPLOWO2_01_FULL_48_10</name>
    <dbReference type="NCBI Taxonomy" id="1797690"/>
    <lineage>
        <taxon>Bacteria</taxon>
        <taxon>Candidatus Colwelliibacteriota</taxon>
    </lineage>
</organism>
<gene>
    <name evidence="2" type="ORF">A3B23_04055</name>
</gene>
<keyword evidence="1" id="KW-0472">Membrane</keyword>
<dbReference type="Proteomes" id="UP000178744">
    <property type="component" value="Unassembled WGS sequence"/>
</dbReference>
<accession>A0A1G1Z6P0</accession>
<proteinExistence type="predicted"/>
<feature type="transmembrane region" description="Helical" evidence="1">
    <location>
        <begin position="54"/>
        <end position="75"/>
    </location>
</feature>
<name>A0A1G1Z6P0_9BACT</name>
<evidence type="ECO:0000313" key="2">
    <source>
        <dbReference type="EMBL" id="OGY59337.1"/>
    </source>
</evidence>
<comment type="caution">
    <text evidence="2">The sequence shown here is derived from an EMBL/GenBank/DDBJ whole genome shotgun (WGS) entry which is preliminary data.</text>
</comment>
<keyword evidence="1" id="KW-0812">Transmembrane</keyword>
<evidence type="ECO:0000256" key="1">
    <source>
        <dbReference type="SAM" id="Phobius"/>
    </source>
</evidence>
<keyword evidence="1" id="KW-1133">Transmembrane helix</keyword>
<evidence type="ECO:0000313" key="3">
    <source>
        <dbReference type="Proteomes" id="UP000178744"/>
    </source>
</evidence>
<protein>
    <submittedName>
        <fullName evidence="2">Uncharacterized protein</fullName>
    </submittedName>
</protein>